<organism evidence="1 2">
    <name type="scientific">Tetragonisca angustula</name>
    <dbReference type="NCBI Taxonomy" id="166442"/>
    <lineage>
        <taxon>Eukaryota</taxon>
        <taxon>Metazoa</taxon>
        <taxon>Ecdysozoa</taxon>
        <taxon>Arthropoda</taxon>
        <taxon>Hexapoda</taxon>
        <taxon>Insecta</taxon>
        <taxon>Pterygota</taxon>
        <taxon>Neoptera</taxon>
        <taxon>Endopterygota</taxon>
        <taxon>Hymenoptera</taxon>
        <taxon>Apocrita</taxon>
        <taxon>Aculeata</taxon>
        <taxon>Apoidea</taxon>
        <taxon>Anthophila</taxon>
        <taxon>Apidae</taxon>
        <taxon>Tetragonisca</taxon>
    </lineage>
</organism>
<dbReference type="AlphaFoldDB" id="A0AAW1ADV8"/>
<evidence type="ECO:0000313" key="2">
    <source>
        <dbReference type="Proteomes" id="UP001432146"/>
    </source>
</evidence>
<evidence type="ECO:0000313" key="1">
    <source>
        <dbReference type="EMBL" id="KAK9307891.1"/>
    </source>
</evidence>
<sequence>MEKFGCNCTWRVNSPTIVLL</sequence>
<dbReference type="Proteomes" id="UP001432146">
    <property type="component" value="Unassembled WGS sequence"/>
</dbReference>
<name>A0AAW1ADV8_9HYME</name>
<dbReference type="EMBL" id="JAWNGG020000025">
    <property type="protein sequence ID" value="KAK9307891.1"/>
    <property type="molecule type" value="Genomic_DNA"/>
</dbReference>
<keyword evidence="2" id="KW-1185">Reference proteome</keyword>
<comment type="caution">
    <text evidence="1">The sequence shown here is derived from an EMBL/GenBank/DDBJ whole genome shotgun (WGS) entry which is preliminary data.</text>
</comment>
<gene>
    <name evidence="1" type="ORF">QLX08_001949</name>
</gene>
<reference evidence="1 2" key="1">
    <citation type="submission" date="2024-05" db="EMBL/GenBank/DDBJ databases">
        <title>The nuclear and mitochondrial genome assemblies of Tetragonisca angustula (Apidae: Meliponini), a tiny yet remarkable pollinator in the Neotropics.</title>
        <authorList>
            <person name="Ferrari R."/>
            <person name="Ricardo P.C."/>
            <person name="Dias F.C."/>
            <person name="Araujo N.S."/>
            <person name="Soares D.O."/>
            <person name="Zhou Q.-S."/>
            <person name="Zhu C.-D."/>
            <person name="Coutinho L."/>
            <person name="Airas M.C."/>
            <person name="Batista T.M."/>
        </authorList>
    </citation>
    <scope>NUCLEOTIDE SEQUENCE [LARGE SCALE GENOMIC DNA]</scope>
    <source>
        <strain evidence="1">ASF017062</strain>
        <tissue evidence="1">Abdomen</tissue>
    </source>
</reference>
<accession>A0AAW1ADV8</accession>
<protein>
    <submittedName>
        <fullName evidence="1">Uncharacterized protein</fullName>
    </submittedName>
</protein>
<proteinExistence type="predicted"/>